<evidence type="ECO:0000256" key="4">
    <source>
        <dbReference type="ARBA" id="ARBA00022763"/>
    </source>
</evidence>
<gene>
    <name evidence="9" type="ORF">GSF22_21245</name>
</gene>
<dbReference type="InterPro" id="IPR001497">
    <property type="entry name" value="MethylDNA_cys_MeTrfase_AS"/>
</dbReference>
<name>A0ABS3VVH4_MICEH</name>
<dbReference type="Pfam" id="PF01035">
    <property type="entry name" value="DNA_binding_1"/>
    <property type="match status" value="1"/>
</dbReference>
<evidence type="ECO:0000313" key="9">
    <source>
        <dbReference type="EMBL" id="MBO4208516.1"/>
    </source>
</evidence>
<reference evidence="9 10" key="1">
    <citation type="submission" date="2019-12" db="EMBL/GenBank/DDBJ databases">
        <title>Whole genome sequencing of endophytic Actinobacterium Micromonospora sp. MPMI6T.</title>
        <authorList>
            <person name="Evv R."/>
            <person name="Podile A.R."/>
        </authorList>
    </citation>
    <scope>NUCLEOTIDE SEQUENCE [LARGE SCALE GENOMIC DNA]</scope>
    <source>
        <strain evidence="9 10">MPMI6</strain>
    </source>
</reference>
<evidence type="ECO:0000256" key="6">
    <source>
        <dbReference type="ARBA" id="ARBA00049348"/>
    </source>
</evidence>
<keyword evidence="2 9" id="KW-0489">Methyltransferase</keyword>
<feature type="compositionally biased region" description="Low complexity" evidence="7">
    <location>
        <begin position="1"/>
        <end position="18"/>
    </location>
</feature>
<keyword evidence="4" id="KW-0227">DNA damage</keyword>
<dbReference type="GO" id="GO:0003908">
    <property type="term" value="F:methylated-DNA-[protein]-cysteine S-methyltransferase activity"/>
    <property type="evidence" value="ECO:0007669"/>
    <property type="project" value="UniProtKB-EC"/>
</dbReference>
<keyword evidence="10" id="KW-1185">Reference proteome</keyword>
<evidence type="ECO:0000256" key="7">
    <source>
        <dbReference type="SAM" id="MobiDB-lite"/>
    </source>
</evidence>
<sequence>MEKSSMNSTGTTNSNRSRGVNEGTTIGTPAGPLSIVTGPEGTVRAAGFVADPEALLPLIHPGLRAPVRLRSDLGPVNRAVTAYFDGDLTAIDEVPVEQHTGGAFLAHSWQVLRAVPAGEPVTYTGFAALAGRPAAVRAAAAACARNAAALFVPCHRVLRTDGSLGGYRYGLPVKKWLLGHERRLTAAGAAPE</sequence>
<dbReference type="InterPro" id="IPR036217">
    <property type="entry name" value="MethylDNA_cys_MeTrfase_DNAb"/>
</dbReference>
<dbReference type="InterPro" id="IPR036388">
    <property type="entry name" value="WH-like_DNA-bd_sf"/>
</dbReference>
<dbReference type="Gene3D" id="1.10.10.10">
    <property type="entry name" value="Winged helix-like DNA-binding domain superfamily/Winged helix DNA-binding domain"/>
    <property type="match status" value="1"/>
</dbReference>
<keyword evidence="5" id="KW-0234">DNA repair</keyword>
<dbReference type="PROSITE" id="PS00374">
    <property type="entry name" value="MGMT"/>
    <property type="match status" value="1"/>
</dbReference>
<dbReference type="NCBIfam" id="TIGR00589">
    <property type="entry name" value="ogt"/>
    <property type="match status" value="1"/>
</dbReference>
<accession>A0ABS3VVH4</accession>
<proteinExistence type="predicted"/>
<dbReference type="Proteomes" id="UP000823521">
    <property type="component" value="Unassembled WGS sequence"/>
</dbReference>
<dbReference type="EC" id="2.1.1.63" evidence="9"/>
<evidence type="ECO:0000256" key="5">
    <source>
        <dbReference type="ARBA" id="ARBA00023204"/>
    </source>
</evidence>
<dbReference type="InterPro" id="IPR014048">
    <property type="entry name" value="MethylDNA_cys_MeTrfase_DNA-bd"/>
</dbReference>
<comment type="catalytic activity">
    <reaction evidence="6">
        <text>a 6-O-methyl-2'-deoxyguanosine in DNA + L-cysteinyl-[protein] = S-methyl-L-cysteinyl-[protein] + a 2'-deoxyguanosine in DNA</text>
        <dbReference type="Rhea" id="RHEA:24000"/>
        <dbReference type="Rhea" id="RHEA-COMP:10131"/>
        <dbReference type="Rhea" id="RHEA-COMP:10132"/>
        <dbReference type="Rhea" id="RHEA-COMP:11367"/>
        <dbReference type="Rhea" id="RHEA-COMP:11368"/>
        <dbReference type="ChEBI" id="CHEBI:29950"/>
        <dbReference type="ChEBI" id="CHEBI:82612"/>
        <dbReference type="ChEBI" id="CHEBI:85445"/>
        <dbReference type="ChEBI" id="CHEBI:85448"/>
        <dbReference type="EC" id="2.1.1.63"/>
    </reaction>
</comment>
<organism evidence="9 10">
    <name type="scientific">Micromonospora echinofusca</name>
    <dbReference type="NCBI Taxonomy" id="47858"/>
    <lineage>
        <taxon>Bacteria</taxon>
        <taxon>Bacillati</taxon>
        <taxon>Actinomycetota</taxon>
        <taxon>Actinomycetes</taxon>
        <taxon>Micromonosporales</taxon>
        <taxon>Micromonosporaceae</taxon>
        <taxon>Micromonospora</taxon>
    </lineage>
</organism>
<comment type="catalytic activity">
    <reaction evidence="1">
        <text>a 4-O-methyl-thymidine in DNA + L-cysteinyl-[protein] = a thymidine in DNA + S-methyl-L-cysteinyl-[protein]</text>
        <dbReference type="Rhea" id="RHEA:53428"/>
        <dbReference type="Rhea" id="RHEA-COMP:10131"/>
        <dbReference type="Rhea" id="RHEA-COMP:10132"/>
        <dbReference type="Rhea" id="RHEA-COMP:13555"/>
        <dbReference type="Rhea" id="RHEA-COMP:13556"/>
        <dbReference type="ChEBI" id="CHEBI:29950"/>
        <dbReference type="ChEBI" id="CHEBI:82612"/>
        <dbReference type="ChEBI" id="CHEBI:137386"/>
        <dbReference type="ChEBI" id="CHEBI:137387"/>
        <dbReference type="EC" id="2.1.1.63"/>
    </reaction>
</comment>
<evidence type="ECO:0000256" key="2">
    <source>
        <dbReference type="ARBA" id="ARBA00022603"/>
    </source>
</evidence>
<dbReference type="SUPFAM" id="SSF46767">
    <property type="entry name" value="Methylated DNA-protein cysteine methyltransferase, C-terminal domain"/>
    <property type="match status" value="1"/>
</dbReference>
<dbReference type="GO" id="GO:0032259">
    <property type="term" value="P:methylation"/>
    <property type="evidence" value="ECO:0007669"/>
    <property type="project" value="UniProtKB-KW"/>
</dbReference>
<feature type="region of interest" description="Disordered" evidence="7">
    <location>
        <begin position="1"/>
        <end position="37"/>
    </location>
</feature>
<dbReference type="EMBL" id="WVUH01000203">
    <property type="protein sequence ID" value="MBO4208516.1"/>
    <property type="molecule type" value="Genomic_DNA"/>
</dbReference>
<comment type="caution">
    <text evidence="9">The sequence shown here is derived from an EMBL/GenBank/DDBJ whole genome shotgun (WGS) entry which is preliminary data.</text>
</comment>
<feature type="domain" description="Methylated-DNA-[protein]-cysteine S-methyltransferase DNA binding" evidence="8">
    <location>
        <begin position="106"/>
        <end position="182"/>
    </location>
</feature>
<evidence type="ECO:0000256" key="1">
    <source>
        <dbReference type="ARBA" id="ARBA00001286"/>
    </source>
</evidence>
<dbReference type="CDD" id="cd06445">
    <property type="entry name" value="ATase"/>
    <property type="match status" value="1"/>
</dbReference>
<dbReference type="PANTHER" id="PTHR10815">
    <property type="entry name" value="METHYLATED-DNA--PROTEIN-CYSTEINE METHYLTRANSFERASE"/>
    <property type="match status" value="1"/>
</dbReference>
<evidence type="ECO:0000256" key="3">
    <source>
        <dbReference type="ARBA" id="ARBA00022679"/>
    </source>
</evidence>
<keyword evidence="3 9" id="KW-0808">Transferase</keyword>
<protein>
    <submittedName>
        <fullName evidence="9">Methylated-DNA--[protein]-cysteine S-methyltransferase</fullName>
        <ecNumber evidence="9">2.1.1.63</ecNumber>
    </submittedName>
</protein>
<evidence type="ECO:0000259" key="8">
    <source>
        <dbReference type="Pfam" id="PF01035"/>
    </source>
</evidence>
<evidence type="ECO:0000313" key="10">
    <source>
        <dbReference type="Proteomes" id="UP000823521"/>
    </source>
</evidence>
<dbReference type="PANTHER" id="PTHR10815:SF14">
    <property type="entry name" value="BIFUNCTIONAL TRANSCRIPTIONAL ACTIVATOR_DNA REPAIR ENZYME ADA"/>
    <property type="match status" value="1"/>
</dbReference>